<dbReference type="Gene3D" id="3.40.50.800">
    <property type="entry name" value="Anticodon-binding domain"/>
    <property type="match status" value="1"/>
</dbReference>
<keyword evidence="8" id="KW-0648">Protein biosynthesis</keyword>
<evidence type="ECO:0000256" key="11">
    <source>
        <dbReference type="ARBA" id="ARBA00049515"/>
    </source>
</evidence>
<protein>
    <recommendedName>
        <fullName evidence="3">threonine--tRNA ligase</fullName>
        <ecNumber evidence="3">6.1.1.3</ecNumber>
    </recommendedName>
    <alternativeName>
        <fullName evidence="10">Threonyl-tRNA synthetase</fullName>
    </alternativeName>
</protein>
<evidence type="ECO:0000256" key="8">
    <source>
        <dbReference type="ARBA" id="ARBA00022917"/>
    </source>
</evidence>
<dbReference type="Proteomes" id="UP001583172">
    <property type="component" value="Unassembled WGS sequence"/>
</dbReference>
<feature type="compositionally biased region" description="Low complexity" evidence="12">
    <location>
        <begin position="25"/>
        <end position="37"/>
    </location>
</feature>
<proteinExistence type="inferred from homology"/>
<dbReference type="CDD" id="cd00860">
    <property type="entry name" value="ThrRS_anticodon"/>
    <property type="match status" value="1"/>
</dbReference>
<reference evidence="15 16" key="1">
    <citation type="journal article" date="2024" name="Commun. Biol.">
        <title>Comparative genomic analysis of thermophilic fungi reveals convergent evolutionary adaptations and gene losses.</title>
        <authorList>
            <person name="Steindorff A.S."/>
            <person name="Aguilar-Pontes M.V."/>
            <person name="Robinson A.J."/>
            <person name="Andreopoulos B."/>
            <person name="LaButti K."/>
            <person name="Kuo A."/>
            <person name="Mondo S."/>
            <person name="Riley R."/>
            <person name="Otillar R."/>
            <person name="Haridas S."/>
            <person name="Lipzen A."/>
            <person name="Grimwood J."/>
            <person name="Schmutz J."/>
            <person name="Clum A."/>
            <person name="Reid I.D."/>
            <person name="Moisan M.C."/>
            <person name="Butler G."/>
            <person name="Nguyen T.T.M."/>
            <person name="Dewar K."/>
            <person name="Conant G."/>
            <person name="Drula E."/>
            <person name="Henrissat B."/>
            <person name="Hansel C."/>
            <person name="Singer S."/>
            <person name="Hutchinson M.I."/>
            <person name="de Vries R.P."/>
            <person name="Natvig D.O."/>
            <person name="Powell A.J."/>
            <person name="Tsang A."/>
            <person name="Grigoriev I.V."/>
        </authorList>
    </citation>
    <scope>NUCLEOTIDE SEQUENCE [LARGE SCALE GENOMIC DNA]</scope>
    <source>
        <strain evidence="15 16">CBS 620.91</strain>
    </source>
</reference>
<dbReference type="InterPro" id="IPR047246">
    <property type="entry name" value="ThrRS_anticodon"/>
</dbReference>
<dbReference type="InterPro" id="IPR012947">
    <property type="entry name" value="tRNA_SAD"/>
</dbReference>
<comment type="similarity">
    <text evidence="2">Belongs to the class-II aminoacyl-tRNA synthetase family.</text>
</comment>
<dbReference type="SUPFAM" id="SSF52954">
    <property type="entry name" value="Class II aaRS ABD-related"/>
    <property type="match status" value="1"/>
</dbReference>
<evidence type="ECO:0000259" key="13">
    <source>
        <dbReference type="PROSITE" id="PS50862"/>
    </source>
</evidence>
<dbReference type="Pfam" id="PF03129">
    <property type="entry name" value="HGTP_anticodon"/>
    <property type="match status" value="1"/>
</dbReference>
<comment type="caution">
    <text evidence="15">The sequence shown here is derived from an EMBL/GenBank/DDBJ whole genome shotgun (WGS) entry which is preliminary data.</text>
</comment>
<dbReference type="PANTHER" id="PTHR11451:SF46">
    <property type="entry name" value="THREONINE--TRNA LIGASE"/>
    <property type="match status" value="1"/>
</dbReference>
<dbReference type="InterPro" id="IPR002320">
    <property type="entry name" value="Thr-tRNA-ligase_IIa"/>
</dbReference>
<sequence>MEQVTEALQKTVLGDKKPKKEKKAAVPAADAAAGPLELDPPPKFLQERIELFERLYKEQQEELAKKPREDILITLPDGTVKTGKSYETTPAEIAKSISNSLYKRTVVARVDGETLWDLERPLEKSCKLELLDFNDDQGKFVFWHSSAHILGEACERRFGCSLCIGPPVDNGFYYEMALPGGAAVQHTDLAPLETIVSKIVKEKQQFQRLEMSKEDLLKMFAYNPYKVHIIKDKIPDGTRTTVYRNGPLIDLCRGPHVPDTSRIEAFMITKNSSSYFLGDANNDSLQRIYGVSFPDKKQMAAHKKFLEEAAKRDHRVIGRQQELFYFDETSPGSAMWLPHGMRIHNAITDYIKEQYWNRGYDEVMTPNMFNTSLWEQSGHLAHYKEDMFLLDVDKEQFGLKPMNCPAHALMFRHRERSHKELPLRLADFGVLHRNEASGALSGLTRVRRFQQDDAHIFCREDQIKEEVADLFDFMSSFYGLLGLTFKLKLSTRPDKFMGEIETWDRAEARLKEALTEFAAANSGVTWQLNPGDGAFYGPKIDIAVLDCLNRQWQCATIQLDFQQPINFSLEYQTAEGAQKDKADAKADGAAPAPAPAPAPAQDAKADADAEGKEDGKDKKPKLLFPKKPLSPGCARPVMIHRAMAGSIERFTAILAEHFAGKWPFWLSPRQVMVIPVGMGFLGYAKEVAALLKKEKFYADVDSTGNTLQKKIRNAQLAQYNFVFVVGDDEMRNRKVNIRYRDDTSTQARDVPFDLDEAVQKLKQLKADRGMYNPFPHKAAEKKEDKADAKA</sequence>
<feature type="domain" description="Aminoacyl-transfer RNA synthetases class-II family profile" evidence="13">
    <location>
        <begin position="338"/>
        <end position="663"/>
    </location>
</feature>
<feature type="compositionally biased region" description="Basic and acidic residues" evidence="12">
    <location>
        <begin position="603"/>
        <end position="617"/>
    </location>
</feature>
<dbReference type="CDD" id="cd00771">
    <property type="entry name" value="ThrRS_core"/>
    <property type="match status" value="1"/>
</dbReference>
<dbReference type="InterPro" id="IPR012675">
    <property type="entry name" value="Beta-grasp_dom_sf"/>
</dbReference>
<evidence type="ECO:0000256" key="12">
    <source>
        <dbReference type="SAM" id="MobiDB-lite"/>
    </source>
</evidence>
<feature type="compositionally biased region" description="Basic and acidic residues" evidence="12">
    <location>
        <begin position="777"/>
        <end position="790"/>
    </location>
</feature>
<evidence type="ECO:0000256" key="4">
    <source>
        <dbReference type="ARBA" id="ARBA00022490"/>
    </source>
</evidence>
<organism evidence="15 16">
    <name type="scientific">Humicola insolens</name>
    <name type="common">Soft-rot fungus</name>
    <dbReference type="NCBI Taxonomy" id="85995"/>
    <lineage>
        <taxon>Eukaryota</taxon>
        <taxon>Fungi</taxon>
        <taxon>Dikarya</taxon>
        <taxon>Ascomycota</taxon>
        <taxon>Pezizomycotina</taxon>
        <taxon>Sordariomycetes</taxon>
        <taxon>Sordariomycetidae</taxon>
        <taxon>Sordariales</taxon>
        <taxon>Chaetomiaceae</taxon>
        <taxon>Mycothermus</taxon>
    </lineage>
</organism>
<dbReference type="PROSITE" id="PS50862">
    <property type="entry name" value="AA_TRNA_LIGASE_II"/>
    <property type="match status" value="1"/>
</dbReference>
<dbReference type="SUPFAM" id="SSF55681">
    <property type="entry name" value="Class II aaRS and biotin synthetases"/>
    <property type="match status" value="1"/>
</dbReference>
<dbReference type="SMART" id="SM00863">
    <property type="entry name" value="tRNA_SAD"/>
    <property type="match status" value="1"/>
</dbReference>
<dbReference type="InterPro" id="IPR036621">
    <property type="entry name" value="Anticodon-bd_dom_sf"/>
</dbReference>
<keyword evidence="7" id="KW-0067">ATP-binding</keyword>
<feature type="region of interest" description="Disordered" evidence="12">
    <location>
        <begin position="1"/>
        <end position="41"/>
    </location>
</feature>
<evidence type="ECO:0000256" key="9">
    <source>
        <dbReference type="ARBA" id="ARBA00023146"/>
    </source>
</evidence>
<feature type="region of interest" description="Disordered" evidence="12">
    <location>
        <begin position="578"/>
        <end position="627"/>
    </location>
</feature>
<dbReference type="InterPro" id="IPR006195">
    <property type="entry name" value="aa-tRNA-synth_II"/>
</dbReference>
<evidence type="ECO:0000259" key="14">
    <source>
        <dbReference type="PROSITE" id="PS51880"/>
    </source>
</evidence>
<comment type="subcellular location">
    <subcellularLocation>
        <location evidence="1">Cytoplasm</location>
    </subcellularLocation>
</comment>
<keyword evidence="6" id="KW-0547">Nucleotide-binding</keyword>
<dbReference type="InterPro" id="IPR045864">
    <property type="entry name" value="aa-tRNA-synth_II/BPL/LPL"/>
</dbReference>
<dbReference type="PANTHER" id="PTHR11451">
    <property type="entry name" value="THREONINE-TRNA LIGASE"/>
    <property type="match status" value="1"/>
</dbReference>
<dbReference type="CDD" id="cd01667">
    <property type="entry name" value="TGS_ThrRS"/>
    <property type="match status" value="1"/>
</dbReference>
<evidence type="ECO:0000256" key="10">
    <source>
        <dbReference type="ARBA" id="ARBA00031900"/>
    </source>
</evidence>
<evidence type="ECO:0000256" key="7">
    <source>
        <dbReference type="ARBA" id="ARBA00022840"/>
    </source>
</evidence>
<dbReference type="InterPro" id="IPR033728">
    <property type="entry name" value="ThrRS_core"/>
</dbReference>
<evidence type="ECO:0000256" key="6">
    <source>
        <dbReference type="ARBA" id="ARBA00022741"/>
    </source>
</evidence>
<dbReference type="InterPro" id="IPR012676">
    <property type="entry name" value="TGS-like"/>
</dbReference>
<dbReference type="InterPro" id="IPR018163">
    <property type="entry name" value="Thr/Ala-tRNA-synth_IIc_edit"/>
</dbReference>
<dbReference type="PRINTS" id="PR01047">
    <property type="entry name" value="TRNASYNTHTHR"/>
</dbReference>
<evidence type="ECO:0000313" key="16">
    <source>
        <dbReference type="Proteomes" id="UP001583172"/>
    </source>
</evidence>
<evidence type="ECO:0000256" key="5">
    <source>
        <dbReference type="ARBA" id="ARBA00022598"/>
    </source>
</evidence>
<feature type="domain" description="TGS" evidence="14">
    <location>
        <begin position="69"/>
        <end position="132"/>
    </location>
</feature>
<keyword evidence="5" id="KW-0436">Ligase</keyword>
<comment type="catalytic activity">
    <reaction evidence="11">
        <text>tRNA(Thr) + L-threonine + ATP = L-threonyl-tRNA(Thr) + AMP + diphosphate + H(+)</text>
        <dbReference type="Rhea" id="RHEA:24624"/>
        <dbReference type="Rhea" id="RHEA-COMP:9670"/>
        <dbReference type="Rhea" id="RHEA-COMP:9704"/>
        <dbReference type="ChEBI" id="CHEBI:15378"/>
        <dbReference type="ChEBI" id="CHEBI:30616"/>
        <dbReference type="ChEBI" id="CHEBI:33019"/>
        <dbReference type="ChEBI" id="CHEBI:57926"/>
        <dbReference type="ChEBI" id="CHEBI:78442"/>
        <dbReference type="ChEBI" id="CHEBI:78534"/>
        <dbReference type="ChEBI" id="CHEBI:456215"/>
        <dbReference type="EC" id="6.1.1.3"/>
    </reaction>
</comment>
<keyword evidence="9" id="KW-0030">Aminoacyl-tRNA synthetase</keyword>
<dbReference type="Gene3D" id="3.30.930.10">
    <property type="entry name" value="Bira Bifunctional Protein, Domain 2"/>
    <property type="match status" value="1"/>
</dbReference>
<evidence type="ECO:0000256" key="1">
    <source>
        <dbReference type="ARBA" id="ARBA00004496"/>
    </source>
</evidence>
<dbReference type="InterPro" id="IPR002314">
    <property type="entry name" value="aa-tRNA-synt_IIb"/>
</dbReference>
<dbReference type="Gene3D" id="3.10.20.30">
    <property type="match status" value="1"/>
</dbReference>
<dbReference type="Pfam" id="PF02824">
    <property type="entry name" value="TGS"/>
    <property type="match status" value="1"/>
</dbReference>
<dbReference type="Gene3D" id="3.30.980.10">
    <property type="entry name" value="Threonyl-trna Synthetase, Chain A, domain 2"/>
    <property type="match status" value="1"/>
</dbReference>
<evidence type="ECO:0000256" key="3">
    <source>
        <dbReference type="ARBA" id="ARBA00013163"/>
    </source>
</evidence>
<dbReference type="InterPro" id="IPR004095">
    <property type="entry name" value="TGS"/>
</dbReference>
<dbReference type="SUPFAM" id="SSF81271">
    <property type="entry name" value="TGS-like"/>
    <property type="match status" value="1"/>
</dbReference>
<name>A0ABR3V753_HUMIN</name>
<dbReference type="NCBIfam" id="TIGR00418">
    <property type="entry name" value="thrS"/>
    <property type="match status" value="1"/>
</dbReference>
<dbReference type="EC" id="6.1.1.3" evidence="3"/>
<feature type="region of interest" description="Disordered" evidence="12">
    <location>
        <begin position="770"/>
        <end position="790"/>
    </location>
</feature>
<dbReference type="HAMAP" id="MF_00184">
    <property type="entry name" value="Thr_tRNA_synth"/>
    <property type="match status" value="1"/>
</dbReference>
<dbReference type="PROSITE" id="PS51880">
    <property type="entry name" value="TGS"/>
    <property type="match status" value="1"/>
</dbReference>
<dbReference type="EMBL" id="JAZGSY010000281">
    <property type="protein sequence ID" value="KAL1837575.1"/>
    <property type="molecule type" value="Genomic_DNA"/>
</dbReference>
<gene>
    <name evidence="15" type="ORF">VTJ49DRAFT_3635</name>
</gene>
<accession>A0ABR3V753</accession>
<evidence type="ECO:0000256" key="2">
    <source>
        <dbReference type="ARBA" id="ARBA00008226"/>
    </source>
</evidence>
<dbReference type="Pfam" id="PF07973">
    <property type="entry name" value="tRNA_SAD"/>
    <property type="match status" value="1"/>
</dbReference>
<evidence type="ECO:0000313" key="15">
    <source>
        <dbReference type="EMBL" id="KAL1837575.1"/>
    </source>
</evidence>
<dbReference type="InterPro" id="IPR004154">
    <property type="entry name" value="Anticodon-bd"/>
</dbReference>
<keyword evidence="16" id="KW-1185">Reference proteome</keyword>
<dbReference type="SUPFAM" id="SSF55186">
    <property type="entry name" value="ThrRS/AlaRS common domain"/>
    <property type="match status" value="1"/>
</dbReference>
<keyword evidence="4" id="KW-0963">Cytoplasm</keyword>
<dbReference type="Pfam" id="PF00587">
    <property type="entry name" value="tRNA-synt_2b"/>
    <property type="match status" value="1"/>
</dbReference>